<reference evidence="1 2" key="1">
    <citation type="submission" date="2019-05" db="EMBL/GenBank/DDBJ databases">
        <authorList>
            <person name="Pankratov T."/>
            <person name="Grouzdev D."/>
        </authorList>
    </citation>
    <scope>NUCLEOTIDE SEQUENCE [LARGE SCALE GENOMIC DNA]</scope>
    <source>
        <strain evidence="1 2">KEBCLARHB70R</strain>
    </source>
</reference>
<sequence length="63" mass="6997">MSIAIESGPTCSPGGTLEIAAAPFHRRTAGRCDTRTRGSPMRDIRARDNWLRDDLVTMSDHLR</sequence>
<protein>
    <submittedName>
        <fullName evidence="1">Uncharacterized protein</fullName>
    </submittedName>
</protein>
<dbReference type="EMBL" id="VCDI01000006">
    <property type="protein sequence ID" value="TLU71427.1"/>
    <property type="molecule type" value="Genomic_DNA"/>
</dbReference>
<organism evidence="1 2">
    <name type="scientific">Lichenicoccus roseus</name>
    <dbReference type="NCBI Taxonomy" id="2683649"/>
    <lineage>
        <taxon>Bacteria</taxon>
        <taxon>Pseudomonadati</taxon>
        <taxon>Pseudomonadota</taxon>
        <taxon>Alphaproteobacteria</taxon>
        <taxon>Acetobacterales</taxon>
        <taxon>Acetobacteraceae</taxon>
        <taxon>Lichenicoccus</taxon>
    </lineage>
</organism>
<name>A0A5R9J4J7_9PROT</name>
<evidence type="ECO:0000313" key="1">
    <source>
        <dbReference type="EMBL" id="TLU71427.1"/>
    </source>
</evidence>
<gene>
    <name evidence="1" type="ORF">FE263_16100</name>
</gene>
<proteinExistence type="predicted"/>
<dbReference type="Proteomes" id="UP000305654">
    <property type="component" value="Unassembled WGS sequence"/>
</dbReference>
<dbReference type="AlphaFoldDB" id="A0A5R9J4J7"/>
<comment type="caution">
    <text evidence="1">The sequence shown here is derived from an EMBL/GenBank/DDBJ whole genome shotgun (WGS) entry which is preliminary data.</text>
</comment>
<accession>A0A5R9J4J7</accession>
<dbReference type="RefSeq" id="WP_138327065.1">
    <property type="nucleotide sequence ID" value="NZ_VCDI01000006.1"/>
</dbReference>
<evidence type="ECO:0000313" key="2">
    <source>
        <dbReference type="Proteomes" id="UP000305654"/>
    </source>
</evidence>
<keyword evidence="2" id="KW-1185">Reference proteome</keyword>